<accession>A0A1I7C8F9</accession>
<sequence>MDPYSRAVAFFKVLLPLAALAILATLFLLSRSQDISTTIPFAETDLTNRMRDQQVTKPFFSGTTAKGEEIIVTADAAQPGGAGRPGSASNLTARIKLADGRQIHLKSDSGTLNPLMDTATFDGNVRLNTTTGLVVLTDTLNAALSGIEVESPGTVTATGPIGDLTAGKMQITAKSGDGDLHMLFKNGVKLIYDPKQSER</sequence>
<gene>
    <name evidence="1" type="ORF">SAMN05216236_11530</name>
</gene>
<dbReference type="EMBL" id="FPAW01000015">
    <property type="protein sequence ID" value="SFT95709.1"/>
    <property type="molecule type" value="Genomic_DNA"/>
</dbReference>
<name>A0A1I7C8F9_9RHOB</name>
<dbReference type="Gene3D" id="2.60.450.10">
    <property type="entry name" value="Lipopolysaccharide (LPS) transport protein A like domain"/>
    <property type="match status" value="1"/>
</dbReference>
<dbReference type="eggNOG" id="COG5375">
    <property type="taxonomic scope" value="Bacteria"/>
</dbReference>
<evidence type="ECO:0000313" key="2">
    <source>
        <dbReference type="Proteomes" id="UP000182466"/>
    </source>
</evidence>
<keyword evidence="2" id="KW-1185">Reference proteome</keyword>
<organism evidence="1 2">
    <name type="scientific">Sedimentitalea nanhaiensis</name>
    <dbReference type="NCBI Taxonomy" id="999627"/>
    <lineage>
        <taxon>Bacteria</taxon>
        <taxon>Pseudomonadati</taxon>
        <taxon>Pseudomonadota</taxon>
        <taxon>Alphaproteobacteria</taxon>
        <taxon>Rhodobacterales</taxon>
        <taxon>Paracoccaceae</taxon>
        <taxon>Sedimentitalea</taxon>
    </lineage>
</organism>
<evidence type="ECO:0000313" key="1">
    <source>
        <dbReference type="EMBL" id="SFT95709.1"/>
    </source>
</evidence>
<dbReference type="STRING" id="999627.SAMN05216236_11530"/>
<proteinExistence type="predicted"/>
<dbReference type="RefSeq" id="WP_027262698.1">
    <property type="nucleotide sequence ID" value="NZ_FPAW01000015.1"/>
</dbReference>
<dbReference type="AlphaFoldDB" id="A0A1I7C8F9"/>
<reference evidence="1 2" key="1">
    <citation type="submission" date="2016-10" db="EMBL/GenBank/DDBJ databases">
        <authorList>
            <person name="de Groot N.N."/>
        </authorList>
    </citation>
    <scope>NUCLEOTIDE SEQUENCE [LARGE SCALE GENOMIC DNA]</scope>
    <source>
        <strain evidence="1 2">CGMCC 1.10959</strain>
    </source>
</reference>
<dbReference type="OrthoDB" id="7871110at2"/>
<protein>
    <submittedName>
        <fullName evidence="1">Lipopolysaccharide export system protein LptC</fullName>
    </submittedName>
</protein>
<dbReference type="Proteomes" id="UP000182466">
    <property type="component" value="Unassembled WGS sequence"/>
</dbReference>